<dbReference type="EMBL" id="RBNJ01000862">
    <property type="protein sequence ID" value="RUS33877.1"/>
    <property type="molecule type" value="Genomic_DNA"/>
</dbReference>
<sequence length="135" mass="15497">MNALRRNVETVLASQWSTTSCYNVPRAPSKLEKDSDTTSFPSSHLQKAILNEPTRGRTWNLLIRSQAPYPFGHRPISYLILGIPREGLRQKGILHLYAMKGKAAYTLADHWPLFSSWQSYGNTWSGRLETLRRCY</sequence>
<proteinExistence type="predicted"/>
<dbReference type="AlphaFoldDB" id="A0A433QVZ0"/>
<reference evidence="1 2" key="1">
    <citation type="journal article" date="2018" name="New Phytol.">
        <title>Phylogenomics of Endogonaceae and evolution of mycorrhizas within Mucoromycota.</title>
        <authorList>
            <person name="Chang Y."/>
            <person name="Desiro A."/>
            <person name="Na H."/>
            <person name="Sandor L."/>
            <person name="Lipzen A."/>
            <person name="Clum A."/>
            <person name="Barry K."/>
            <person name="Grigoriev I.V."/>
            <person name="Martin F.M."/>
            <person name="Stajich J.E."/>
            <person name="Smith M.E."/>
            <person name="Bonito G."/>
            <person name="Spatafora J.W."/>
        </authorList>
    </citation>
    <scope>NUCLEOTIDE SEQUENCE [LARGE SCALE GENOMIC DNA]</scope>
    <source>
        <strain evidence="1 2">AD002</strain>
    </source>
</reference>
<name>A0A433QVZ0_9FUNG</name>
<evidence type="ECO:0000313" key="1">
    <source>
        <dbReference type="EMBL" id="RUS33877.1"/>
    </source>
</evidence>
<accession>A0A433QVZ0</accession>
<protein>
    <submittedName>
        <fullName evidence="1">Uncharacterized protein</fullName>
    </submittedName>
</protein>
<evidence type="ECO:0000313" key="2">
    <source>
        <dbReference type="Proteomes" id="UP000274822"/>
    </source>
</evidence>
<keyword evidence="2" id="KW-1185">Reference proteome</keyword>
<dbReference type="Proteomes" id="UP000274822">
    <property type="component" value="Unassembled WGS sequence"/>
</dbReference>
<gene>
    <name evidence="1" type="ORF">BC938DRAFT_483409</name>
</gene>
<organism evidence="1 2">
    <name type="scientific">Jimgerdemannia flammicorona</name>
    <dbReference type="NCBI Taxonomy" id="994334"/>
    <lineage>
        <taxon>Eukaryota</taxon>
        <taxon>Fungi</taxon>
        <taxon>Fungi incertae sedis</taxon>
        <taxon>Mucoromycota</taxon>
        <taxon>Mucoromycotina</taxon>
        <taxon>Endogonomycetes</taxon>
        <taxon>Endogonales</taxon>
        <taxon>Endogonaceae</taxon>
        <taxon>Jimgerdemannia</taxon>
    </lineage>
</organism>
<comment type="caution">
    <text evidence="1">The sequence shown here is derived from an EMBL/GenBank/DDBJ whole genome shotgun (WGS) entry which is preliminary data.</text>
</comment>
<dbReference type="PROSITE" id="PS51257">
    <property type="entry name" value="PROKAR_LIPOPROTEIN"/>
    <property type="match status" value="1"/>
</dbReference>